<evidence type="ECO:0000259" key="3">
    <source>
        <dbReference type="PROSITE" id="PS51186"/>
    </source>
</evidence>
<dbReference type="EMBL" id="JBHUOQ010000004">
    <property type="protein sequence ID" value="MFD2830778.1"/>
    <property type="molecule type" value="Genomic_DNA"/>
</dbReference>
<dbReference type="RefSeq" id="WP_377774140.1">
    <property type="nucleotide sequence ID" value="NZ_JBHUOQ010000004.1"/>
</dbReference>
<dbReference type="InterPro" id="IPR000182">
    <property type="entry name" value="GNAT_dom"/>
</dbReference>
<dbReference type="Pfam" id="PF00583">
    <property type="entry name" value="Acetyltransf_1"/>
    <property type="match status" value="1"/>
</dbReference>
<dbReference type="GO" id="GO:0016746">
    <property type="term" value="F:acyltransferase activity"/>
    <property type="evidence" value="ECO:0007669"/>
    <property type="project" value="UniProtKB-KW"/>
</dbReference>
<reference evidence="5" key="1">
    <citation type="journal article" date="2019" name="Int. J. Syst. Evol. Microbiol.">
        <title>The Global Catalogue of Microorganisms (GCM) 10K type strain sequencing project: providing services to taxonomists for standard genome sequencing and annotation.</title>
        <authorList>
            <consortium name="The Broad Institute Genomics Platform"/>
            <consortium name="The Broad Institute Genome Sequencing Center for Infectious Disease"/>
            <person name="Wu L."/>
            <person name="Ma J."/>
        </authorList>
    </citation>
    <scope>NUCLEOTIDE SEQUENCE [LARGE SCALE GENOMIC DNA]</scope>
    <source>
        <strain evidence="5">KCTC 33575</strain>
    </source>
</reference>
<proteinExistence type="predicted"/>
<evidence type="ECO:0000256" key="1">
    <source>
        <dbReference type="ARBA" id="ARBA00022679"/>
    </source>
</evidence>
<organism evidence="4 5">
    <name type="scientific">Corticicoccus populi</name>
    <dbReference type="NCBI Taxonomy" id="1812821"/>
    <lineage>
        <taxon>Bacteria</taxon>
        <taxon>Bacillati</taxon>
        <taxon>Bacillota</taxon>
        <taxon>Bacilli</taxon>
        <taxon>Bacillales</taxon>
        <taxon>Staphylococcaceae</taxon>
        <taxon>Corticicoccus</taxon>
    </lineage>
</organism>
<dbReference type="Gene3D" id="3.40.630.30">
    <property type="match status" value="1"/>
</dbReference>
<comment type="caution">
    <text evidence="4">The sequence shown here is derived from an EMBL/GenBank/DDBJ whole genome shotgun (WGS) entry which is preliminary data.</text>
</comment>
<evidence type="ECO:0000313" key="4">
    <source>
        <dbReference type="EMBL" id="MFD2830778.1"/>
    </source>
</evidence>
<evidence type="ECO:0000256" key="2">
    <source>
        <dbReference type="ARBA" id="ARBA00023315"/>
    </source>
</evidence>
<dbReference type="EC" id="2.3.1.-" evidence="4"/>
<protein>
    <submittedName>
        <fullName evidence="4">GNAT family N-acetyltransferase</fullName>
        <ecNumber evidence="4">2.3.1.-</ecNumber>
    </submittedName>
</protein>
<accession>A0ABW5WWZ3</accession>
<dbReference type="Proteomes" id="UP001597519">
    <property type="component" value="Unassembled WGS sequence"/>
</dbReference>
<dbReference type="CDD" id="cd04301">
    <property type="entry name" value="NAT_SF"/>
    <property type="match status" value="1"/>
</dbReference>
<keyword evidence="1 4" id="KW-0808">Transferase</keyword>
<dbReference type="PANTHER" id="PTHR43420">
    <property type="entry name" value="ACETYLTRANSFERASE"/>
    <property type="match status" value="1"/>
</dbReference>
<gene>
    <name evidence="4" type="ORF">ACFSX4_09935</name>
</gene>
<dbReference type="PROSITE" id="PS51186">
    <property type="entry name" value="GNAT"/>
    <property type="match status" value="1"/>
</dbReference>
<sequence length="88" mass="10634">MIYKIDEKPENPFKYREKVLFIDQICIRSEQQGQGFGQFIMERLEKKAKELDCHSIELDYWISNTQAQRFYQSAGFQTSRNRCVKYIK</sequence>
<dbReference type="InterPro" id="IPR050680">
    <property type="entry name" value="YpeA/RimI_acetyltransf"/>
</dbReference>
<dbReference type="PANTHER" id="PTHR43420:SF51">
    <property type="entry name" value="PEPTIDYL-LYSINE N-ACETYLTRANSFERASE YIAC"/>
    <property type="match status" value="1"/>
</dbReference>
<keyword evidence="2 4" id="KW-0012">Acyltransferase</keyword>
<name>A0ABW5WWZ3_9STAP</name>
<dbReference type="InterPro" id="IPR016181">
    <property type="entry name" value="Acyl_CoA_acyltransferase"/>
</dbReference>
<keyword evidence="5" id="KW-1185">Reference proteome</keyword>
<dbReference type="SUPFAM" id="SSF55729">
    <property type="entry name" value="Acyl-CoA N-acyltransferases (Nat)"/>
    <property type="match status" value="1"/>
</dbReference>
<feature type="domain" description="N-acetyltransferase" evidence="3">
    <location>
        <begin position="1"/>
        <end position="88"/>
    </location>
</feature>
<evidence type="ECO:0000313" key="5">
    <source>
        <dbReference type="Proteomes" id="UP001597519"/>
    </source>
</evidence>